<gene>
    <name evidence="9" type="ORF">E2F50_19410</name>
</gene>
<dbReference type="Gene3D" id="3.40.50.150">
    <property type="entry name" value="Vaccinia Virus protein VP39"/>
    <property type="match status" value="1"/>
</dbReference>
<comment type="similarity">
    <text evidence="6 7">Belongs to the class I-like SAM-binding methyltransferase superfamily. C5-methyltransferase family.</text>
</comment>
<comment type="catalytic activity">
    <reaction evidence="5 8">
        <text>a 2'-deoxycytidine in DNA + S-adenosyl-L-methionine = a 5-methyl-2'-deoxycytidine in DNA + S-adenosyl-L-homocysteine + H(+)</text>
        <dbReference type="Rhea" id="RHEA:13681"/>
        <dbReference type="Rhea" id="RHEA-COMP:11369"/>
        <dbReference type="Rhea" id="RHEA-COMP:11370"/>
        <dbReference type="ChEBI" id="CHEBI:15378"/>
        <dbReference type="ChEBI" id="CHEBI:57856"/>
        <dbReference type="ChEBI" id="CHEBI:59789"/>
        <dbReference type="ChEBI" id="CHEBI:85452"/>
        <dbReference type="ChEBI" id="CHEBI:85454"/>
        <dbReference type="EC" id="2.1.1.37"/>
    </reaction>
</comment>
<dbReference type="PANTHER" id="PTHR10629:SF52">
    <property type="entry name" value="DNA (CYTOSINE-5)-METHYLTRANSFERASE 1"/>
    <property type="match status" value="1"/>
</dbReference>
<proteinExistence type="inferred from homology"/>
<organism evidence="9 10">
    <name type="scientific">Rhizobium deserti</name>
    <dbReference type="NCBI Taxonomy" id="2547961"/>
    <lineage>
        <taxon>Bacteria</taxon>
        <taxon>Pseudomonadati</taxon>
        <taxon>Pseudomonadota</taxon>
        <taxon>Alphaproteobacteria</taxon>
        <taxon>Hyphomicrobiales</taxon>
        <taxon>Rhizobiaceae</taxon>
        <taxon>Rhizobium/Agrobacterium group</taxon>
        <taxon>Rhizobium</taxon>
    </lineage>
</organism>
<evidence type="ECO:0000256" key="2">
    <source>
        <dbReference type="ARBA" id="ARBA00022679"/>
    </source>
</evidence>
<dbReference type="GO" id="GO:0044027">
    <property type="term" value="P:negative regulation of gene expression via chromosomal CpG island methylation"/>
    <property type="evidence" value="ECO:0007669"/>
    <property type="project" value="TreeGrafter"/>
</dbReference>
<evidence type="ECO:0000256" key="8">
    <source>
        <dbReference type="RuleBase" id="RU000417"/>
    </source>
</evidence>
<dbReference type="InterPro" id="IPR001525">
    <property type="entry name" value="C5_MeTfrase"/>
</dbReference>
<dbReference type="GO" id="GO:0032259">
    <property type="term" value="P:methylation"/>
    <property type="evidence" value="ECO:0007669"/>
    <property type="project" value="UniProtKB-KW"/>
</dbReference>
<dbReference type="GO" id="GO:0003677">
    <property type="term" value="F:DNA binding"/>
    <property type="evidence" value="ECO:0007669"/>
    <property type="project" value="TreeGrafter"/>
</dbReference>
<evidence type="ECO:0000256" key="6">
    <source>
        <dbReference type="PROSITE-ProRule" id="PRU01016"/>
    </source>
</evidence>
<dbReference type="InterPro" id="IPR050390">
    <property type="entry name" value="C5-Methyltransferase"/>
</dbReference>
<dbReference type="NCBIfam" id="TIGR00675">
    <property type="entry name" value="dcm"/>
    <property type="match status" value="1"/>
</dbReference>
<dbReference type="InterPro" id="IPR029063">
    <property type="entry name" value="SAM-dependent_MTases_sf"/>
</dbReference>
<dbReference type="PRINTS" id="PR00105">
    <property type="entry name" value="C5METTRFRASE"/>
</dbReference>
<dbReference type="Pfam" id="PF00145">
    <property type="entry name" value="DNA_methylase"/>
    <property type="match status" value="1"/>
</dbReference>
<sequence length="390" mass="43465">MYRVIDLFSGAGGFSTGMAMAGFHVRASVESDENAMATFKANHPPVDLMAFRWKIESFPMIMLSFTKGIDVVVGGPPCQPFSDAGLQNPLDERAHMFKEYIKLLNGVERPHFNPPSAFIFENVEGLTRVRGGEDLRTIHRALADCGYHLSTQVLNAHDYGVPQRRRRLIIVGSKYPGFRFPEPVAANERRTLRDAIGDLPPTTETGEIEVDGRIVTGHKAPSHSENLVNLIARIPEGGRLVDLDLPDAPRAFAGSYARLRWDRPSQTITSSFAKPSSARCIHPTENRALTVREAARLQSFPDDYQFHGGDGSIRLQIGNAVPPLLAMHLGLALRNHLEENGVPFQDYKLPEGRSIPEEKRPWCLTYKQDEKFKEMLAEKAREAVELVTDA</sequence>
<evidence type="ECO:0000256" key="1">
    <source>
        <dbReference type="ARBA" id="ARBA00022603"/>
    </source>
</evidence>
<protein>
    <recommendedName>
        <fullName evidence="8">Cytosine-specific methyltransferase</fullName>
        <ecNumber evidence="8">2.1.1.37</ecNumber>
    </recommendedName>
</protein>
<keyword evidence="1 6" id="KW-0489">Methyltransferase</keyword>
<keyword evidence="3 6" id="KW-0949">S-adenosyl-L-methionine</keyword>
<dbReference type="PANTHER" id="PTHR10629">
    <property type="entry name" value="CYTOSINE-SPECIFIC METHYLTRANSFERASE"/>
    <property type="match status" value="1"/>
</dbReference>
<comment type="caution">
    <text evidence="9">The sequence shown here is derived from an EMBL/GenBank/DDBJ whole genome shotgun (WGS) entry which is preliminary data.</text>
</comment>
<dbReference type="OrthoDB" id="9813719at2"/>
<dbReference type="GO" id="GO:0003886">
    <property type="term" value="F:DNA (cytosine-5-)-methyltransferase activity"/>
    <property type="evidence" value="ECO:0007669"/>
    <property type="project" value="UniProtKB-EC"/>
</dbReference>
<dbReference type="PROSITE" id="PS51679">
    <property type="entry name" value="SAM_MT_C5"/>
    <property type="match status" value="1"/>
</dbReference>
<evidence type="ECO:0000256" key="7">
    <source>
        <dbReference type="RuleBase" id="RU000416"/>
    </source>
</evidence>
<evidence type="ECO:0000256" key="5">
    <source>
        <dbReference type="ARBA" id="ARBA00047422"/>
    </source>
</evidence>
<name>A0A4R5UAJ5_9HYPH</name>
<dbReference type="PROSITE" id="PS00094">
    <property type="entry name" value="C5_MTASE_1"/>
    <property type="match status" value="1"/>
</dbReference>
<evidence type="ECO:0000256" key="4">
    <source>
        <dbReference type="ARBA" id="ARBA00022747"/>
    </source>
</evidence>
<keyword evidence="4" id="KW-0680">Restriction system</keyword>
<evidence type="ECO:0000313" key="10">
    <source>
        <dbReference type="Proteomes" id="UP000295238"/>
    </source>
</evidence>
<dbReference type="AlphaFoldDB" id="A0A4R5UAJ5"/>
<evidence type="ECO:0000313" key="9">
    <source>
        <dbReference type="EMBL" id="TDK31832.1"/>
    </source>
</evidence>
<dbReference type="EMBL" id="SMTL01000006">
    <property type="protein sequence ID" value="TDK31832.1"/>
    <property type="molecule type" value="Genomic_DNA"/>
</dbReference>
<reference evidence="9 10" key="1">
    <citation type="submission" date="2019-03" db="EMBL/GenBank/DDBJ databases">
        <title>Rhizobium sp. nov., an bacterium isolated from biocrust in Mu Us Desert.</title>
        <authorList>
            <person name="Lixiong L."/>
        </authorList>
    </citation>
    <scope>NUCLEOTIDE SEQUENCE [LARGE SCALE GENOMIC DNA]</scope>
    <source>
        <strain evidence="9 10">SPY-1</strain>
    </source>
</reference>
<dbReference type="RefSeq" id="WP_133317833.1">
    <property type="nucleotide sequence ID" value="NZ_SMTL01000006.1"/>
</dbReference>
<accession>A0A4R5UAJ5</accession>
<evidence type="ECO:0000256" key="3">
    <source>
        <dbReference type="ARBA" id="ARBA00022691"/>
    </source>
</evidence>
<feature type="active site" evidence="6">
    <location>
        <position position="78"/>
    </location>
</feature>
<dbReference type="InterPro" id="IPR018117">
    <property type="entry name" value="C5_DNA_meth_AS"/>
</dbReference>
<dbReference type="SUPFAM" id="SSF53335">
    <property type="entry name" value="S-adenosyl-L-methionine-dependent methyltransferases"/>
    <property type="match status" value="1"/>
</dbReference>
<keyword evidence="10" id="KW-1185">Reference proteome</keyword>
<dbReference type="EC" id="2.1.1.37" evidence="8"/>
<keyword evidence="2 6" id="KW-0808">Transferase</keyword>
<dbReference type="Gene3D" id="3.90.120.10">
    <property type="entry name" value="DNA Methylase, subunit A, domain 2"/>
    <property type="match status" value="1"/>
</dbReference>
<dbReference type="GO" id="GO:0009307">
    <property type="term" value="P:DNA restriction-modification system"/>
    <property type="evidence" value="ECO:0007669"/>
    <property type="project" value="UniProtKB-KW"/>
</dbReference>
<dbReference type="Proteomes" id="UP000295238">
    <property type="component" value="Unassembled WGS sequence"/>
</dbReference>